<name>A0A9W8CGJ3_9FUNG</name>
<dbReference type="PANTHER" id="PTHR11941">
    <property type="entry name" value="ENOYL-COA HYDRATASE-RELATED"/>
    <property type="match status" value="1"/>
</dbReference>
<dbReference type="PANTHER" id="PTHR11941:SF45">
    <property type="entry name" value="ENOYL-COA DELTA ISOMERASE 1, MITOCHONDRIAL"/>
    <property type="match status" value="1"/>
</dbReference>
<dbReference type="EMBL" id="JANBOH010000323">
    <property type="protein sequence ID" value="KAJ1642895.1"/>
    <property type="molecule type" value="Genomic_DNA"/>
</dbReference>
<dbReference type="GO" id="GO:0006635">
    <property type="term" value="P:fatty acid beta-oxidation"/>
    <property type="evidence" value="ECO:0007669"/>
    <property type="project" value="TreeGrafter"/>
</dbReference>
<reference evidence="1" key="1">
    <citation type="submission" date="2022-07" db="EMBL/GenBank/DDBJ databases">
        <title>Phylogenomic reconstructions and comparative analyses of Kickxellomycotina fungi.</title>
        <authorList>
            <person name="Reynolds N.K."/>
            <person name="Stajich J.E."/>
            <person name="Barry K."/>
            <person name="Grigoriev I.V."/>
            <person name="Crous P."/>
            <person name="Smith M.E."/>
        </authorList>
    </citation>
    <scope>NUCLEOTIDE SEQUENCE</scope>
    <source>
        <strain evidence="1">NBRC 105413</strain>
    </source>
</reference>
<dbReference type="Gene3D" id="3.90.226.10">
    <property type="entry name" value="2-enoyl-CoA Hydratase, Chain A, domain 1"/>
    <property type="match status" value="1"/>
</dbReference>
<dbReference type="AlphaFoldDB" id="A0A9W8CGJ3"/>
<gene>
    <name evidence="1" type="primary">ECI1</name>
    <name evidence="1" type="ORF">LPJ64_005287</name>
</gene>
<dbReference type="Proteomes" id="UP001145021">
    <property type="component" value="Unassembled WGS sequence"/>
</dbReference>
<sequence length="300" mass="32644">MFPKPALPVVASRVRYASRLLKTATMSTSTASKSGFYVTFSDLGSKEECLATITMNNPKANTFDHASLQALDKAVKQVQTKKGVRGLVLTSAVDGFFSGGFNLPIFRQIARQDFLQLWLLGKSVFRRIYSLPVPSVAAIDGHALGLGCVMAMACQKRFMVDSKKLIGLNEVAVGMPVPEWLAVRFRDLTSPRIAEDLLGIGAAMSATEACKAGLVDSVFALKSEMNAAALDFLKTRAAVSSYAQSETLSALRSHFLGYFDQSFERDNERFWAAISHPDTQRSIDRALEKLAAKKGGMSRG</sequence>
<keyword evidence="2" id="KW-1185">Reference proteome</keyword>
<organism evidence="1 2">
    <name type="scientific">Coemansia asiatica</name>
    <dbReference type="NCBI Taxonomy" id="1052880"/>
    <lineage>
        <taxon>Eukaryota</taxon>
        <taxon>Fungi</taxon>
        <taxon>Fungi incertae sedis</taxon>
        <taxon>Zoopagomycota</taxon>
        <taxon>Kickxellomycotina</taxon>
        <taxon>Kickxellomycetes</taxon>
        <taxon>Kickxellales</taxon>
        <taxon>Kickxellaceae</taxon>
        <taxon>Coemansia</taxon>
    </lineage>
</organism>
<dbReference type="GO" id="GO:0005739">
    <property type="term" value="C:mitochondrion"/>
    <property type="evidence" value="ECO:0007669"/>
    <property type="project" value="TreeGrafter"/>
</dbReference>
<dbReference type="GO" id="GO:0004165">
    <property type="term" value="F:delta(3)-delta(2)-enoyl-CoA isomerase activity"/>
    <property type="evidence" value="ECO:0007669"/>
    <property type="project" value="UniProtKB-EC"/>
</dbReference>
<proteinExistence type="predicted"/>
<dbReference type="CDD" id="cd06558">
    <property type="entry name" value="crotonase-like"/>
    <property type="match status" value="1"/>
</dbReference>
<evidence type="ECO:0000313" key="1">
    <source>
        <dbReference type="EMBL" id="KAJ1642895.1"/>
    </source>
</evidence>
<keyword evidence="1" id="KW-0413">Isomerase</keyword>
<evidence type="ECO:0000313" key="2">
    <source>
        <dbReference type="Proteomes" id="UP001145021"/>
    </source>
</evidence>
<dbReference type="InterPro" id="IPR001753">
    <property type="entry name" value="Enoyl-CoA_hydra/iso"/>
</dbReference>
<comment type="caution">
    <text evidence="1">The sequence shown here is derived from an EMBL/GenBank/DDBJ whole genome shotgun (WGS) entry which is preliminary data.</text>
</comment>
<dbReference type="InterPro" id="IPR029045">
    <property type="entry name" value="ClpP/crotonase-like_dom_sf"/>
</dbReference>
<dbReference type="EC" id="5.3.3.8" evidence="1"/>
<dbReference type="SUPFAM" id="SSF52096">
    <property type="entry name" value="ClpP/crotonase"/>
    <property type="match status" value="1"/>
</dbReference>
<accession>A0A9W8CGJ3</accession>
<protein>
    <submittedName>
        <fullName evidence="1">Dodecenoyl-CoA isomerase</fullName>
        <ecNumber evidence="1">5.3.3.8</ecNumber>
    </submittedName>
</protein>
<dbReference type="Pfam" id="PF00378">
    <property type="entry name" value="ECH_1"/>
    <property type="match status" value="1"/>
</dbReference>